<reference evidence="1" key="1">
    <citation type="journal article" date="2014" name="Front. Microbiol.">
        <title>High frequency of phylogenetically diverse reductive dehalogenase-homologous genes in deep subseafloor sedimentary metagenomes.</title>
        <authorList>
            <person name="Kawai M."/>
            <person name="Futagami T."/>
            <person name="Toyoda A."/>
            <person name="Takaki Y."/>
            <person name="Nishi S."/>
            <person name="Hori S."/>
            <person name="Arai W."/>
            <person name="Tsubouchi T."/>
            <person name="Morono Y."/>
            <person name="Uchiyama I."/>
            <person name="Ito T."/>
            <person name="Fujiyama A."/>
            <person name="Inagaki F."/>
            <person name="Takami H."/>
        </authorList>
    </citation>
    <scope>NUCLEOTIDE SEQUENCE</scope>
    <source>
        <strain evidence="1">Expedition CK06-06</strain>
    </source>
</reference>
<sequence>IDRQTTIDRLTARLGKLIGRGRLIPHTTAGHYDGNSCYRY</sequence>
<feature type="non-terminal residue" evidence="1">
    <location>
        <position position="1"/>
    </location>
</feature>
<accession>X1V9F5</accession>
<organism evidence="1">
    <name type="scientific">marine sediment metagenome</name>
    <dbReference type="NCBI Taxonomy" id="412755"/>
    <lineage>
        <taxon>unclassified sequences</taxon>
        <taxon>metagenomes</taxon>
        <taxon>ecological metagenomes</taxon>
    </lineage>
</organism>
<gene>
    <name evidence="1" type="ORF">S12H4_41832</name>
</gene>
<evidence type="ECO:0000313" key="1">
    <source>
        <dbReference type="EMBL" id="GAJ09621.1"/>
    </source>
</evidence>
<dbReference type="EMBL" id="BARW01025532">
    <property type="protein sequence ID" value="GAJ09621.1"/>
    <property type="molecule type" value="Genomic_DNA"/>
</dbReference>
<dbReference type="AlphaFoldDB" id="X1V9F5"/>
<comment type="caution">
    <text evidence="1">The sequence shown here is derived from an EMBL/GenBank/DDBJ whole genome shotgun (WGS) entry which is preliminary data.</text>
</comment>
<protein>
    <submittedName>
        <fullName evidence="1">Uncharacterized protein</fullName>
    </submittedName>
</protein>
<name>X1V9F5_9ZZZZ</name>
<proteinExistence type="predicted"/>